<dbReference type="EMBL" id="NGJX01000013">
    <property type="protein sequence ID" value="RST99922.1"/>
    <property type="molecule type" value="Genomic_DNA"/>
</dbReference>
<proteinExistence type="inferred from homology"/>
<dbReference type="OrthoDB" id="9805416at2"/>
<evidence type="ECO:0000313" key="8">
    <source>
        <dbReference type="Proteomes" id="UP000288197"/>
    </source>
</evidence>
<dbReference type="AlphaFoldDB" id="A0A369AQG6"/>
<evidence type="ECO:0000313" key="7">
    <source>
        <dbReference type="EMBL" id="RST99922.1"/>
    </source>
</evidence>
<feature type="domain" description="D-isomer specific 2-hydroxyacid dehydrogenase catalytic" evidence="5">
    <location>
        <begin position="11"/>
        <end position="309"/>
    </location>
</feature>
<dbReference type="Pfam" id="PF02826">
    <property type="entry name" value="2-Hacid_dh_C"/>
    <property type="match status" value="1"/>
</dbReference>
<dbReference type="InterPro" id="IPR006140">
    <property type="entry name" value="D-isomer_DH_NAD-bd"/>
</dbReference>
<evidence type="ECO:0000256" key="3">
    <source>
        <dbReference type="ARBA" id="ARBA00023027"/>
    </source>
</evidence>
<keyword evidence="8" id="KW-1185">Reference proteome</keyword>
<dbReference type="Gene3D" id="3.40.50.720">
    <property type="entry name" value="NAD(P)-binding Rossmann-like Domain"/>
    <property type="match status" value="2"/>
</dbReference>
<keyword evidence="2 4" id="KW-0560">Oxidoreductase</keyword>
<accession>A0A369AQG6</accession>
<evidence type="ECO:0000259" key="5">
    <source>
        <dbReference type="Pfam" id="PF00389"/>
    </source>
</evidence>
<name>A0A369AQG6_9ENTE</name>
<dbReference type="PANTHER" id="PTHR43333:SF1">
    <property type="entry name" value="D-ISOMER SPECIFIC 2-HYDROXYACID DEHYDROGENASE NAD-BINDING DOMAIN-CONTAINING PROTEIN"/>
    <property type="match status" value="1"/>
</dbReference>
<dbReference type="Proteomes" id="UP000288197">
    <property type="component" value="Unassembled WGS sequence"/>
</dbReference>
<evidence type="ECO:0000256" key="4">
    <source>
        <dbReference type="RuleBase" id="RU003719"/>
    </source>
</evidence>
<dbReference type="InterPro" id="IPR006139">
    <property type="entry name" value="D-isomer_2_OHA_DH_cat_dom"/>
</dbReference>
<evidence type="ECO:0000259" key="6">
    <source>
        <dbReference type="Pfam" id="PF02826"/>
    </source>
</evidence>
<comment type="caution">
    <text evidence="7">The sequence shown here is derived from an EMBL/GenBank/DDBJ whole genome shotgun (WGS) entry which is preliminary data.</text>
</comment>
<dbReference type="SUPFAM" id="SSF52283">
    <property type="entry name" value="Formate/glycerate dehydrogenase catalytic domain-like"/>
    <property type="match status" value="1"/>
</dbReference>
<dbReference type="GO" id="GO:0051287">
    <property type="term" value="F:NAD binding"/>
    <property type="evidence" value="ECO:0007669"/>
    <property type="project" value="InterPro"/>
</dbReference>
<dbReference type="GeneID" id="63147213"/>
<keyword evidence="3" id="KW-0520">NAD</keyword>
<protein>
    <submittedName>
        <fullName evidence="7">Uncharacterized protein</fullName>
    </submittedName>
</protein>
<reference evidence="7 8" key="1">
    <citation type="submission" date="2017-05" db="EMBL/GenBank/DDBJ databases">
        <title>Vagococcus spp. assemblies.</title>
        <authorList>
            <person name="Gulvik C.A."/>
        </authorList>
    </citation>
    <scope>NUCLEOTIDE SEQUENCE [LARGE SCALE GENOMIC DNA]</scope>
    <source>
        <strain evidence="7 8">NCFB 2497</strain>
    </source>
</reference>
<dbReference type="GO" id="GO:0016616">
    <property type="term" value="F:oxidoreductase activity, acting on the CH-OH group of donors, NAD or NADP as acceptor"/>
    <property type="evidence" value="ECO:0007669"/>
    <property type="project" value="InterPro"/>
</dbReference>
<gene>
    <name evidence="7" type="ORF">CBF32_11150</name>
</gene>
<dbReference type="PANTHER" id="PTHR43333">
    <property type="entry name" value="2-HACID_DH_C DOMAIN-CONTAINING PROTEIN"/>
    <property type="match status" value="1"/>
</dbReference>
<dbReference type="SUPFAM" id="SSF51735">
    <property type="entry name" value="NAD(P)-binding Rossmann-fold domains"/>
    <property type="match status" value="1"/>
</dbReference>
<comment type="similarity">
    <text evidence="1 4">Belongs to the D-isomer specific 2-hydroxyacid dehydrogenase family.</text>
</comment>
<sequence length="312" mass="35047">MKKSTLLVTVPIEDSQVKELETIASNFEIIKLDEFKGNIDDVEILYGWNQEMGNKLLASDTSSLKWVQANSAGVDHIDTNKIKEKNILLSNASGVHGNQMSESILGMIFAHTRKIKESILAQEKSEWISPTQMSDLNQKKVMIVGTGHIGERLAEILKVFQTNITGVNRSGREVPHFDQIIKQDDLLNHISEMDIVVSLLPDTSETHYFFDKSVFSQMKKGVLFINAGRGGTVNTEDLITYCENETIGFAGLDVFEVEPLPKTSPLWKLDNVLITPHSSGATDQYYNRLYPIFKKNLLHYLGTSDICQNKIN</sequence>
<evidence type="ECO:0000256" key="1">
    <source>
        <dbReference type="ARBA" id="ARBA00005854"/>
    </source>
</evidence>
<organism evidence="7 8">
    <name type="scientific">Vagococcus fluvialis</name>
    <dbReference type="NCBI Taxonomy" id="2738"/>
    <lineage>
        <taxon>Bacteria</taxon>
        <taxon>Bacillati</taxon>
        <taxon>Bacillota</taxon>
        <taxon>Bacilli</taxon>
        <taxon>Lactobacillales</taxon>
        <taxon>Enterococcaceae</taxon>
        <taxon>Vagococcus</taxon>
    </lineage>
</organism>
<evidence type="ECO:0000256" key="2">
    <source>
        <dbReference type="ARBA" id="ARBA00023002"/>
    </source>
</evidence>
<dbReference type="InterPro" id="IPR036291">
    <property type="entry name" value="NAD(P)-bd_dom_sf"/>
</dbReference>
<dbReference type="Pfam" id="PF00389">
    <property type="entry name" value="2-Hacid_dh"/>
    <property type="match status" value="1"/>
</dbReference>
<feature type="domain" description="D-isomer specific 2-hydroxyacid dehydrogenase NAD-binding" evidence="6">
    <location>
        <begin position="105"/>
        <end position="278"/>
    </location>
</feature>
<dbReference type="RefSeq" id="WP_114290289.1">
    <property type="nucleotide sequence ID" value="NZ_CP081459.1"/>
</dbReference>